<reference evidence="1 2" key="1">
    <citation type="submission" date="2024-03" db="EMBL/GenBank/DDBJ databases">
        <title>The Acrasis kona genome and developmental transcriptomes reveal deep origins of eukaryotic multicellular pathways.</title>
        <authorList>
            <person name="Sheikh S."/>
            <person name="Fu C.-J."/>
            <person name="Brown M.W."/>
            <person name="Baldauf S.L."/>
        </authorList>
    </citation>
    <scope>NUCLEOTIDE SEQUENCE [LARGE SCALE GENOMIC DNA]</scope>
    <source>
        <strain evidence="1 2">ATCC MYA-3509</strain>
    </source>
</reference>
<dbReference type="AlphaFoldDB" id="A0AAW2Z4U8"/>
<name>A0AAW2Z4U8_9EUKA</name>
<gene>
    <name evidence="1" type="ORF">AKO1_004836</name>
</gene>
<sequence>MMYPINQDACGCNSGTRSVWMSSLGANNTHSNIDGAELYFPSTCSSNPYQAILEPIVFVYLLPASTFSANQMLMGLKSAFFEYNNKAINQRNITLRAMTYSSLKQVDQYVNY</sequence>
<organism evidence="1 2">
    <name type="scientific">Acrasis kona</name>
    <dbReference type="NCBI Taxonomy" id="1008807"/>
    <lineage>
        <taxon>Eukaryota</taxon>
        <taxon>Discoba</taxon>
        <taxon>Heterolobosea</taxon>
        <taxon>Tetramitia</taxon>
        <taxon>Eutetramitia</taxon>
        <taxon>Acrasidae</taxon>
        <taxon>Acrasis</taxon>
    </lineage>
</organism>
<evidence type="ECO:0000313" key="1">
    <source>
        <dbReference type="EMBL" id="KAL0484258.1"/>
    </source>
</evidence>
<accession>A0AAW2Z4U8</accession>
<protein>
    <submittedName>
        <fullName evidence="1">Uncharacterized protein</fullName>
    </submittedName>
</protein>
<proteinExistence type="predicted"/>
<evidence type="ECO:0000313" key="2">
    <source>
        <dbReference type="Proteomes" id="UP001431209"/>
    </source>
</evidence>
<dbReference type="Proteomes" id="UP001431209">
    <property type="component" value="Unassembled WGS sequence"/>
</dbReference>
<feature type="non-terminal residue" evidence="1">
    <location>
        <position position="112"/>
    </location>
</feature>
<keyword evidence="2" id="KW-1185">Reference proteome</keyword>
<comment type="caution">
    <text evidence="1">The sequence shown here is derived from an EMBL/GenBank/DDBJ whole genome shotgun (WGS) entry which is preliminary data.</text>
</comment>
<dbReference type="EMBL" id="JAOPGA020001032">
    <property type="protein sequence ID" value="KAL0484258.1"/>
    <property type="molecule type" value="Genomic_DNA"/>
</dbReference>